<dbReference type="Gene3D" id="3.30.110.40">
    <property type="entry name" value="TusA-like domain"/>
    <property type="match status" value="1"/>
</dbReference>
<organism evidence="3 4">
    <name type="scientific">Candidatus Desantisbacteria bacterium CG2_30_40_21</name>
    <dbReference type="NCBI Taxonomy" id="1817895"/>
    <lineage>
        <taxon>Bacteria</taxon>
        <taxon>Candidatus Desantisiibacteriota</taxon>
    </lineage>
</organism>
<evidence type="ECO:0000313" key="3">
    <source>
        <dbReference type="EMBL" id="OIP36763.1"/>
    </source>
</evidence>
<dbReference type="InterPro" id="IPR036868">
    <property type="entry name" value="TusA-like_sf"/>
</dbReference>
<evidence type="ECO:0000256" key="1">
    <source>
        <dbReference type="ARBA" id="ARBA00008984"/>
    </source>
</evidence>
<dbReference type="SUPFAM" id="SSF64307">
    <property type="entry name" value="SirA-like"/>
    <property type="match status" value="1"/>
</dbReference>
<dbReference type="EMBL" id="MNYI01000233">
    <property type="protein sequence ID" value="OIP36763.1"/>
    <property type="molecule type" value="Genomic_DNA"/>
</dbReference>
<comment type="similarity">
    <text evidence="1">Belongs to the sulfur carrier protein TusA family.</text>
</comment>
<dbReference type="PANTHER" id="PTHR33279:SF19">
    <property type="entry name" value="SSL1707 PROTEIN"/>
    <property type="match status" value="1"/>
</dbReference>
<dbReference type="AlphaFoldDB" id="A0A1J5DMT8"/>
<dbReference type="Pfam" id="PF01206">
    <property type="entry name" value="TusA"/>
    <property type="match status" value="1"/>
</dbReference>
<dbReference type="STRING" id="1817895.AUJ95_09065"/>
<dbReference type="PANTHER" id="PTHR33279">
    <property type="entry name" value="SULFUR CARRIER PROTEIN YEDF-RELATED"/>
    <property type="match status" value="1"/>
</dbReference>
<sequence length="85" mass="9663">MRAIETDIEDIIVARYLDLQGEVCPFTYVKTKLALELIESGDVLVIVLDQGEPIENVPRSVKDEGHHISKVERDGTAFKLWIRKV</sequence>
<accession>A0A1J5DMT8</accession>
<gene>
    <name evidence="3" type="ORF">AUJ95_09065</name>
</gene>
<dbReference type="PROSITE" id="PS01148">
    <property type="entry name" value="UPF0033"/>
    <property type="match status" value="1"/>
</dbReference>
<feature type="domain" description="UPF0033" evidence="2">
    <location>
        <begin position="17"/>
        <end position="41"/>
    </location>
</feature>
<dbReference type="Proteomes" id="UP000183085">
    <property type="component" value="Unassembled WGS sequence"/>
</dbReference>
<evidence type="ECO:0000259" key="2">
    <source>
        <dbReference type="PROSITE" id="PS01148"/>
    </source>
</evidence>
<protein>
    <recommendedName>
        <fullName evidence="2">UPF0033 domain-containing protein</fullName>
    </recommendedName>
</protein>
<evidence type="ECO:0000313" key="4">
    <source>
        <dbReference type="Proteomes" id="UP000183085"/>
    </source>
</evidence>
<reference evidence="3 4" key="1">
    <citation type="journal article" date="2016" name="Environ. Microbiol.">
        <title>Genomic resolution of a cold subsurface aquifer community provides metabolic insights for novel microbes adapted to high CO concentrations.</title>
        <authorList>
            <person name="Probst A.J."/>
            <person name="Castelle C.J."/>
            <person name="Singh A."/>
            <person name="Brown C.T."/>
            <person name="Anantharaman K."/>
            <person name="Sharon I."/>
            <person name="Hug L.A."/>
            <person name="Burstein D."/>
            <person name="Emerson J.B."/>
            <person name="Thomas B.C."/>
            <person name="Banfield J.F."/>
        </authorList>
    </citation>
    <scope>NUCLEOTIDE SEQUENCE [LARGE SCALE GENOMIC DNA]</scope>
    <source>
        <strain evidence="3">CG2_30_40_21</strain>
    </source>
</reference>
<comment type="caution">
    <text evidence="3">The sequence shown here is derived from an EMBL/GenBank/DDBJ whole genome shotgun (WGS) entry which is preliminary data.</text>
</comment>
<proteinExistence type="inferred from homology"/>
<name>A0A1J5DMT8_9BACT</name>
<dbReference type="CDD" id="cd00291">
    <property type="entry name" value="SirA_YedF_YeeD"/>
    <property type="match status" value="1"/>
</dbReference>
<dbReference type="InterPro" id="IPR001455">
    <property type="entry name" value="TusA-like"/>
</dbReference>